<evidence type="ECO:0000313" key="10">
    <source>
        <dbReference type="Proteomes" id="UP000178485"/>
    </source>
</evidence>
<dbReference type="UniPathway" id="UPA00098">
    <property type="reaction ID" value="UER00360"/>
</dbReference>
<dbReference type="HAMAP" id="MF_00412">
    <property type="entry name" value="ProA"/>
    <property type="match status" value="1"/>
</dbReference>
<dbReference type="SUPFAM" id="SSF53720">
    <property type="entry name" value="ALDH-like"/>
    <property type="match status" value="1"/>
</dbReference>
<dbReference type="RefSeq" id="WP_071136506.1">
    <property type="nucleotide sequence ID" value="NZ_LT608328.1"/>
</dbReference>
<organism evidence="9 10">
    <name type="scientific">Petrimonas mucosa</name>
    <dbReference type="NCBI Taxonomy" id="1642646"/>
    <lineage>
        <taxon>Bacteria</taxon>
        <taxon>Pseudomonadati</taxon>
        <taxon>Bacteroidota</taxon>
        <taxon>Bacteroidia</taxon>
        <taxon>Bacteroidales</taxon>
        <taxon>Dysgonomonadaceae</taxon>
        <taxon>Petrimonas</taxon>
    </lineage>
</organism>
<evidence type="ECO:0000256" key="5">
    <source>
        <dbReference type="ARBA" id="ARBA00023002"/>
    </source>
</evidence>
<keyword evidence="2 7" id="KW-0028">Amino-acid biosynthesis</keyword>
<dbReference type="InterPro" id="IPR016162">
    <property type="entry name" value="Ald_DH_N"/>
</dbReference>
<keyword evidence="10" id="KW-1185">Reference proteome</keyword>
<evidence type="ECO:0000256" key="4">
    <source>
        <dbReference type="ARBA" id="ARBA00022857"/>
    </source>
</evidence>
<dbReference type="InterPro" id="IPR015590">
    <property type="entry name" value="Aldehyde_DH_dom"/>
</dbReference>
<keyword evidence="7" id="KW-0963">Cytoplasm</keyword>
<dbReference type="GO" id="GO:0004350">
    <property type="term" value="F:glutamate-5-semialdehyde dehydrogenase activity"/>
    <property type="evidence" value="ECO:0007669"/>
    <property type="project" value="UniProtKB-UniRule"/>
</dbReference>
<dbReference type="InterPro" id="IPR016161">
    <property type="entry name" value="Ald_DH/histidinol_DH"/>
</dbReference>
<gene>
    <name evidence="7 9" type="primary">proA</name>
    <name evidence="9" type="ORF">ING2E5A_1103</name>
</gene>
<feature type="domain" description="Aldehyde dehydrogenase" evidence="8">
    <location>
        <begin position="283"/>
        <end position="356"/>
    </location>
</feature>
<sequence length="395" mass="44066">MALSSKDNVLLGLADLLNKNRLEILHRNRLDMEAADGSDESLKDRLKVDGRKIDGMIRSLREVAAQEDPEGKILYDFTRDDGLRVVNRSVPFGTILIIYESRPDVTIEAAATAFKAGNRVLLKGGKESLQTNSYLTELWQQSLSSNGYDPNFVEYLNLSRDETRRLIRENRHHVDIIIPRGGDALIEFVTGNSSVPVIVSGRGNNFMYLDENCDVEMAARLILNGKQRISVCNALDKVLVNRGMPGLTEKLSCFVSQLLDKGIEVWGNSETVSHCAQIREIEDEAVLYEEFLAPKIYFSLVGDLDEAISMINRYSGGHSAVIVTEEKAKADIFMQRVDCAAVYHNASMRFTDGGQFGVGAEIAISTQKLHFRGPLGSQELVTNKWFIYGKGQVRK</sequence>
<dbReference type="KEGG" id="pmuc:ING2E5A_1103"/>
<dbReference type="InterPro" id="IPR000965">
    <property type="entry name" value="GPR_dom"/>
</dbReference>
<dbReference type="GO" id="GO:0050661">
    <property type="term" value="F:NADP binding"/>
    <property type="evidence" value="ECO:0007669"/>
    <property type="project" value="InterPro"/>
</dbReference>
<dbReference type="EC" id="1.2.1.41" evidence="7"/>
<dbReference type="InterPro" id="IPR016163">
    <property type="entry name" value="Ald_DH_C"/>
</dbReference>
<dbReference type="GO" id="GO:0055129">
    <property type="term" value="P:L-proline biosynthetic process"/>
    <property type="evidence" value="ECO:0007669"/>
    <property type="project" value="UniProtKB-UniRule"/>
</dbReference>
<dbReference type="InterPro" id="IPR012134">
    <property type="entry name" value="Glu-5-SA_DH"/>
</dbReference>
<evidence type="ECO:0000256" key="1">
    <source>
        <dbReference type="ARBA" id="ARBA00004985"/>
    </source>
</evidence>
<dbReference type="NCBIfam" id="NF001221">
    <property type="entry name" value="PRK00197.1"/>
    <property type="match status" value="1"/>
</dbReference>
<keyword evidence="4 7" id="KW-0521">NADP</keyword>
<evidence type="ECO:0000259" key="8">
    <source>
        <dbReference type="Pfam" id="PF00171"/>
    </source>
</evidence>
<keyword evidence="5 7" id="KW-0560">Oxidoreductase</keyword>
<dbReference type="Gene3D" id="3.40.309.10">
    <property type="entry name" value="Aldehyde Dehydrogenase, Chain A, domain 2"/>
    <property type="match status" value="1"/>
</dbReference>
<evidence type="ECO:0000256" key="7">
    <source>
        <dbReference type="HAMAP-Rule" id="MF_00412"/>
    </source>
</evidence>
<name>A0A1G4G5X4_9BACT</name>
<comment type="similarity">
    <text evidence="7">Belongs to the gamma-glutamyl phosphate reductase family.</text>
</comment>
<comment type="pathway">
    <text evidence="1 7">Amino-acid biosynthesis; L-proline biosynthesis; L-glutamate 5-semialdehyde from L-glutamate: step 2/2.</text>
</comment>
<evidence type="ECO:0000256" key="3">
    <source>
        <dbReference type="ARBA" id="ARBA00022650"/>
    </source>
</evidence>
<keyword evidence="3 7" id="KW-0641">Proline biosynthesis</keyword>
<comment type="subcellular location">
    <subcellularLocation>
        <location evidence="7">Cytoplasm</location>
    </subcellularLocation>
</comment>
<evidence type="ECO:0000256" key="6">
    <source>
        <dbReference type="ARBA" id="ARBA00049024"/>
    </source>
</evidence>
<evidence type="ECO:0000313" key="9">
    <source>
        <dbReference type="EMBL" id="SCM56920.1"/>
    </source>
</evidence>
<evidence type="ECO:0000256" key="2">
    <source>
        <dbReference type="ARBA" id="ARBA00022605"/>
    </source>
</evidence>
<dbReference type="Gene3D" id="3.40.605.10">
    <property type="entry name" value="Aldehyde Dehydrogenase, Chain A, domain 1"/>
    <property type="match status" value="1"/>
</dbReference>
<proteinExistence type="inferred from homology"/>
<dbReference type="AlphaFoldDB" id="A0A1G4G5X4"/>
<dbReference type="Pfam" id="PF00171">
    <property type="entry name" value="Aldedh"/>
    <property type="match status" value="2"/>
</dbReference>
<dbReference type="PIRSF" id="PIRSF000151">
    <property type="entry name" value="GPR"/>
    <property type="match status" value="1"/>
</dbReference>
<protein>
    <recommendedName>
        <fullName evidence="7">Gamma-glutamyl phosphate reductase</fullName>
        <shortName evidence="7">GPR</shortName>
        <ecNumber evidence="7">1.2.1.41</ecNumber>
    </recommendedName>
    <alternativeName>
        <fullName evidence="7">Glutamate-5-semialdehyde dehydrogenase</fullName>
    </alternativeName>
    <alternativeName>
        <fullName evidence="7">Glutamyl-gamma-semialdehyde dehydrogenase</fullName>
        <shortName evidence="7">GSA dehydrogenase</shortName>
    </alternativeName>
</protein>
<comment type="catalytic activity">
    <reaction evidence="6 7">
        <text>L-glutamate 5-semialdehyde + phosphate + NADP(+) = L-glutamyl 5-phosphate + NADPH + H(+)</text>
        <dbReference type="Rhea" id="RHEA:19541"/>
        <dbReference type="ChEBI" id="CHEBI:15378"/>
        <dbReference type="ChEBI" id="CHEBI:43474"/>
        <dbReference type="ChEBI" id="CHEBI:57783"/>
        <dbReference type="ChEBI" id="CHEBI:58066"/>
        <dbReference type="ChEBI" id="CHEBI:58274"/>
        <dbReference type="ChEBI" id="CHEBI:58349"/>
        <dbReference type="EC" id="1.2.1.41"/>
    </reaction>
</comment>
<dbReference type="CDD" id="cd07079">
    <property type="entry name" value="ALDH_F18-19_ProA-GPR"/>
    <property type="match status" value="1"/>
</dbReference>
<dbReference type="EMBL" id="LT608328">
    <property type="protein sequence ID" value="SCM56920.1"/>
    <property type="molecule type" value="Genomic_DNA"/>
</dbReference>
<comment type="function">
    <text evidence="7">Catalyzes the NADPH-dependent reduction of L-glutamate 5-phosphate into L-glutamate 5-semialdehyde and phosphate. The product spontaneously undergoes cyclization to form 1-pyrroline-5-carboxylate.</text>
</comment>
<dbReference type="PANTHER" id="PTHR11063">
    <property type="entry name" value="GLUTAMATE SEMIALDEHYDE DEHYDROGENASE"/>
    <property type="match status" value="1"/>
</dbReference>
<dbReference type="GO" id="GO:0005737">
    <property type="term" value="C:cytoplasm"/>
    <property type="evidence" value="ECO:0007669"/>
    <property type="project" value="UniProtKB-SubCell"/>
</dbReference>
<dbReference type="PANTHER" id="PTHR11063:SF8">
    <property type="entry name" value="DELTA-1-PYRROLINE-5-CARBOXYLATE SYNTHASE"/>
    <property type="match status" value="1"/>
</dbReference>
<accession>A0A1G4G5X4</accession>
<dbReference type="STRING" id="1642646.ING2E5A_1103"/>
<dbReference type="NCBIfam" id="TIGR00407">
    <property type="entry name" value="proA"/>
    <property type="match status" value="1"/>
</dbReference>
<dbReference type="Proteomes" id="UP000178485">
    <property type="component" value="Chromosome i"/>
</dbReference>
<feature type="domain" description="Aldehyde dehydrogenase" evidence="8">
    <location>
        <begin position="43"/>
        <end position="251"/>
    </location>
</feature>
<reference evidence="9 10" key="1">
    <citation type="submission" date="2016-08" db="EMBL/GenBank/DDBJ databases">
        <authorList>
            <person name="Seilhamer J.J."/>
        </authorList>
    </citation>
    <scope>NUCLEOTIDE SEQUENCE [LARGE SCALE GENOMIC DNA]</scope>
    <source>
        <strain evidence="9">ING2-E5A</strain>
    </source>
</reference>